<dbReference type="AlphaFoldDB" id="A0A1S0UG78"/>
<feature type="domain" description="Tyrosine specific protein phosphatases" evidence="2">
    <location>
        <begin position="442"/>
        <end position="518"/>
    </location>
</feature>
<dbReference type="GO" id="GO:0019901">
    <property type="term" value="F:protein kinase binding"/>
    <property type="evidence" value="ECO:0007669"/>
    <property type="project" value="EnsemblMetazoa"/>
</dbReference>
<dbReference type="InterPro" id="IPR052782">
    <property type="entry name" value="Oocyte-zygote_transition_reg"/>
</dbReference>
<dbReference type="CTD" id="9950564"/>
<dbReference type="Gene3D" id="3.90.190.10">
    <property type="entry name" value="Protein tyrosine phosphatase superfamily"/>
    <property type="match status" value="1"/>
</dbReference>
<dbReference type="InterPro" id="IPR003595">
    <property type="entry name" value="Tyr_Pase_cat"/>
</dbReference>
<dbReference type="PANTHER" id="PTHR46163">
    <property type="entry name" value="TYROSINE-PROTEIN PHOSPHATASE-RELATED"/>
    <property type="match status" value="1"/>
</dbReference>
<dbReference type="InterPro" id="IPR000387">
    <property type="entry name" value="Tyr_Pase_dom"/>
</dbReference>
<organism evidence="3">
    <name type="scientific">Loa loa</name>
    <name type="common">Eye worm</name>
    <name type="synonym">Filaria loa</name>
    <dbReference type="NCBI Taxonomy" id="7209"/>
    <lineage>
        <taxon>Eukaryota</taxon>
        <taxon>Metazoa</taxon>
        <taxon>Ecdysozoa</taxon>
        <taxon>Nematoda</taxon>
        <taxon>Chromadorea</taxon>
        <taxon>Rhabditida</taxon>
        <taxon>Spirurina</taxon>
        <taxon>Spiruromorpha</taxon>
        <taxon>Filarioidea</taxon>
        <taxon>Onchocercidae</taxon>
        <taxon>Loa</taxon>
    </lineage>
</organism>
<name>A0A1S0UG78_LOALO</name>
<dbReference type="GO" id="GO:0030866">
    <property type="term" value="P:cortical actin cytoskeleton organization"/>
    <property type="evidence" value="ECO:0007669"/>
    <property type="project" value="EnsemblMetazoa"/>
</dbReference>
<dbReference type="GO" id="GO:0040038">
    <property type="term" value="P:polar body extrusion after meiotic divisions"/>
    <property type="evidence" value="ECO:0007669"/>
    <property type="project" value="EnsemblMetazoa"/>
</dbReference>
<dbReference type="GO" id="GO:0005938">
    <property type="term" value="C:cell cortex"/>
    <property type="evidence" value="ECO:0007669"/>
    <property type="project" value="EnsemblMetazoa"/>
</dbReference>
<dbReference type="KEGG" id="loa:LOAG_18122"/>
<proteinExistence type="predicted"/>
<dbReference type="InParanoid" id="A0A1S0UG78"/>
<dbReference type="InterPro" id="IPR016130">
    <property type="entry name" value="Tyr_Pase_AS"/>
</dbReference>
<dbReference type="PROSITE" id="PS50055">
    <property type="entry name" value="TYR_PHOSPHATASE_PTP"/>
    <property type="match status" value="1"/>
</dbReference>
<evidence type="ECO:0000259" key="2">
    <source>
        <dbReference type="PROSITE" id="PS50056"/>
    </source>
</evidence>
<sequence length="565" mass="67149">MSSEADISSLESSIELKDTLIDTKWFQPDEIHSLLPTGNRWSKRTKKAKINKLQDSHRPFYIRWYDAYKIRALNQRLEQYNINEIQSFIEQKIRKINDIITEEEIKLRLISSVVLKPDHIKSDPDYLTRKYGTNLIRWLDDVAAKLNRPSKEIIEELMIDFTYLKEADPLSNWTEQSSEFYHRMLERINNFASTMADMVKYSFIIEPGTITPHLSEYMAEFQQLKTFFERNPLSSKETEQNAFNQNLDKARNKLFECADISRVILWRKKTINYDNGSIISYKPRIRELSHLHHTDDILKPINVTTNHSTNKSNDFIHASYVRGGPLLNTFILTQAPFPSTINDFWEMVWQERSKYIIMLCKAVDIKRLGLLDGVLPNTCVYYWPRYEHDKEQYGDYIICNDKIDGTIDPFFNVTYLTMQRVDDQEGFVHKLEHWQYDWNDFTDFYWPLRILRRVRLSPTATIIHCLDGCGRSGTLVTIEVLLMHLLRGSAQYNKLVLTTAIFVRLQRRHAILSLLQYLFIYRTLLHWMQPFITSNITRFILGLIFPEWGFIGKYQKMINYRYRFQ</sequence>
<dbReference type="PANTHER" id="PTHR46163:SF7">
    <property type="entry name" value="PROTEIN TYROSINE PHOSPHATASE-LIKE PROTEIN EGG-3"/>
    <property type="match status" value="1"/>
</dbReference>
<dbReference type="OrthoDB" id="5834449at2759"/>
<dbReference type="Pfam" id="PF00102">
    <property type="entry name" value="Y_phosphatase"/>
    <property type="match status" value="1"/>
</dbReference>
<dbReference type="InterPro" id="IPR000242">
    <property type="entry name" value="PTP_cat"/>
</dbReference>
<dbReference type="InterPro" id="IPR029021">
    <property type="entry name" value="Prot-tyrosine_phosphatase-like"/>
</dbReference>
<feature type="domain" description="Tyrosine-protein phosphatase" evidence="1">
    <location>
        <begin position="217"/>
        <end position="527"/>
    </location>
</feature>
<evidence type="ECO:0008006" key="4">
    <source>
        <dbReference type="Google" id="ProtNLM"/>
    </source>
</evidence>
<dbReference type="EMBL" id="JH712264">
    <property type="protein sequence ID" value="EJD74585.1"/>
    <property type="molecule type" value="Genomic_DNA"/>
</dbReference>
<reference evidence="3" key="1">
    <citation type="submission" date="2012-04" db="EMBL/GenBank/DDBJ databases">
        <title>The Genome Sequence of Loa loa.</title>
        <authorList>
            <consortium name="The Broad Institute Genome Sequencing Platform"/>
            <consortium name="Broad Institute Genome Sequencing Center for Infectious Disease"/>
            <person name="Nutman T.B."/>
            <person name="Fink D.L."/>
            <person name="Russ C."/>
            <person name="Young S."/>
            <person name="Zeng Q."/>
            <person name="Gargeya S."/>
            <person name="Alvarado L."/>
            <person name="Berlin A."/>
            <person name="Chapman S.B."/>
            <person name="Chen Z."/>
            <person name="Freedman E."/>
            <person name="Gellesch M."/>
            <person name="Goldberg J."/>
            <person name="Griggs A."/>
            <person name="Gujja S."/>
            <person name="Heilman E.R."/>
            <person name="Heiman D."/>
            <person name="Howarth C."/>
            <person name="Mehta T."/>
            <person name="Neiman D."/>
            <person name="Pearson M."/>
            <person name="Roberts A."/>
            <person name="Saif S."/>
            <person name="Shea T."/>
            <person name="Shenoy N."/>
            <person name="Sisk P."/>
            <person name="Stolte C."/>
            <person name="Sykes S."/>
            <person name="White J."/>
            <person name="Yandava C."/>
            <person name="Haas B."/>
            <person name="Henn M.R."/>
            <person name="Nusbaum C."/>
            <person name="Birren B."/>
        </authorList>
    </citation>
    <scope>NUCLEOTIDE SEQUENCE [LARGE SCALE GENOMIC DNA]</scope>
</reference>
<dbReference type="RefSeq" id="XP_020305496.1">
    <property type="nucleotide sequence ID" value="XM_020450790.1"/>
</dbReference>
<dbReference type="GO" id="GO:0004725">
    <property type="term" value="F:protein tyrosine phosphatase activity"/>
    <property type="evidence" value="ECO:0007669"/>
    <property type="project" value="InterPro"/>
</dbReference>
<accession>A0A1S0UG78</accession>
<gene>
    <name evidence="3" type="ORF">LOAG_18122</name>
</gene>
<protein>
    <recommendedName>
        <fullName evidence="4">Protein-tyrosine phosphatase</fullName>
    </recommendedName>
</protein>
<dbReference type="SMART" id="SM00194">
    <property type="entry name" value="PTPc"/>
    <property type="match status" value="1"/>
</dbReference>
<dbReference type="FunCoup" id="A0A1S0UG78">
    <property type="interactions" value="143"/>
</dbReference>
<dbReference type="PROSITE" id="PS50056">
    <property type="entry name" value="TYR_PHOSPHATASE_2"/>
    <property type="match status" value="1"/>
</dbReference>
<dbReference type="GO" id="GO:1904778">
    <property type="term" value="P:positive regulation of protein localization to cell cortex"/>
    <property type="evidence" value="ECO:0007669"/>
    <property type="project" value="EnsemblMetazoa"/>
</dbReference>
<dbReference type="PRINTS" id="PR00700">
    <property type="entry name" value="PRTYPHPHTASE"/>
</dbReference>
<dbReference type="OMA" id="WQERSKY"/>
<evidence type="ECO:0000313" key="3">
    <source>
        <dbReference type="EMBL" id="EJD74585.1"/>
    </source>
</evidence>
<dbReference type="GO" id="GO:0030703">
    <property type="term" value="P:eggshell formation"/>
    <property type="evidence" value="ECO:0007669"/>
    <property type="project" value="EnsemblMetazoa"/>
</dbReference>
<evidence type="ECO:0000259" key="1">
    <source>
        <dbReference type="PROSITE" id="PS50055"/>
    </source>
</evidence>
<dbReference type="PROSITE" id="PS00383">
    <property type="entry name" value="TYR_PHOSPHATASE_1"/>
    <property type="match status" value="1"/>
</dbReference>
<dbReference type="SMART" id="SM00404">
    <property type="entry name" value="PTPc_motif"/>
    <property type="match status" value="1"/>
</dbReference>
<dbReference type="SUPFAM" id="SSF52799">
    <property type="entry name" value="(Phosphotyrosine protein) phosphatases II"/>
    <property type="match status" value="1"/>
</dbReference>
<dbReference type="GeneID" id="9950564"/>
<dbReference type="CDD" id="cd00047">
    <property type="entry name" value="PTPc"/>
    <property type="match status" value="1"/>
</dbReference>